<comment type="caution">
    <text evidence="6">The sequence shown here is derived from an EMBL/GenBank/DDBJ whole genome shotgun (WGS) entry which is preliminary data.</text>
</comment>
<evidence type="ECO:0000313" key="7">
    <source>
        <dbReference type="Proteomes" id="UP001295684"/>
    </source>
</evidence>
<dbReference type="PANTHER" id="PTHR43719:SF28">
    <property type="entry name" value="PEROXIDE STRESS-ACTIVATED HISTIDINE KINASE MAK1-RELATED"/>
    <property type="match status" value="1"/>
</dbReference>
<dbReference type="Gene3D" id="3.40.50.2300">
    <property type="match status" value="1"/>
</dbReference>
<evidence type="ECO:0000313" key="6">
    <source>
        <dbReference type="EMBL" id="CAI2360263.1"/>
    </source>
</evidence>
<evidence type="ECO:0000259" key="5">
    <source>
        <dbReference type="PROSITE" id="PS50110"/>
    </source>
</evidence>
<sequence>MKKTNHSMKPKINKIEDQSQAQRSDGLGILLQIQKMLSDYKICILFAIFTMIVITYVLSVDLNGRKNGNIIHDSTVERENLISDDKECCKASVLKEASLGITIFQQISKLSILCSICFVMFYLSCNKPSHKEKTRENLEKEVNDVNSFIQEEGSQPTTKKNKSKKNVQVIIYLNVNNDENKLMHKRSDSTREDEVDQGGNNCGPSVNLRSTTLTSYGDDCEEETLQIAEESHIPIQALVYNPKLSFEARKKSIQRTSQYFREKIIFSPLPSNNGKNLCYPLHSKNKSLLQQVLKKTLIAVKSLKTSKTQCINCTSLKILKSLRTVASNLLKNIKQDKCIPVHFLRFLIEACSCIMRLRKKHFCLNTSELVGALQFSSLTTLLSTYCYCKKSSNKVLESQNKGKGKDSPQIKIDEASNGLRALDMVKESQSKTCCNGYEVVLMDLSMPVMDGATSACKIARLQQQGLVYQGLRVVPLTAYDSTEYKELCKKAGMSGFLNKPICQKSISNVFTC</sequence>
<dbReference type="SUPFAM" id="SSF52172">
    <property type="entry name" value="CheY-like"/>
    <property type="match status" value="1"/>
</dbReference>
<feature type="region of interest" description="Disordered" evidence="3">
    <location>
        <begin position="181"/>
        <end position="205"/>
    </location>
</feature>
<dbReference type="CDD" id="cd17546">
    <property type="entry name" value="REC_hyHK_CKI1_RcsC-like"/>
    <property type="match status" value="1"/>
</dbReference>
<dbReference type="Pfam" id="PF00072">
    <property type="entry name" value="Response_reg"/>
    <property type="match status" value="1"/>
</dbReference>
<dbReference type="EMBL" id="CAMPGE010001473">
    <property type="protein sequence ID" value="CAI2360263.1"/>
    <property type="molecule type" value="Genomic_DNA"/>
</dbReference>
<keyword evidence="4" id="KW-1133">Transmembrane helix</keyword>
<keyword evidence="4" id="KW-0812">Transmembrane</keyword>
<keyword evidence="7" id="KW-1185">Reference proteome</keyword>
<accession>A0AAD1U7A4</accession>
<feature type="transmembrane region" description="Helical" evidence="4">
    <location>
        <begin position="42"/>
        <end position="59"/>
    </location>
</feature>
<evidence type="ECO:0000256" key="3">
    <source>
        <dbReference type="SAM" id="MobiDB-lite"/>
    </source>
</evidence>
<evidence type="ECO:0000256" key="4">
    <source>
        <dbReference type="SAM" id="Phobius"/>
    </source>
</evidence>
<dbReference type="InterPro" id="IPR011006">
    <property type="entry name" value="CheY-like_superfamily"/>
</dbReference>
<keyword evidence="1 2" id="KW-0597">Phosphoprotein</keyword>
<dbReference type="PANTHER" id="PTHR43719">
    <property type="entry name" value="TWO-COMPONENT HISTIDINE KINASE"/>
    <property type="match status" value="1"/>
</dbReference>
<proteinExistence type="predicted"/>
<dbReference type="GO" id="GO:0000160">
    <property type="term" value="P:phosphorelay signal transduction system"/>
    <property type="evidence" value="ECO:0007669"/>
    <property type="project" value="InterPro"/>
</dbReference>
<name>A0AAD1U7A4_EUPCR</name>
<dbReference type="SMART" id="SM00448">
    <property type="entry name" value="REC"/>
    <property type="match status" value="1"/>
</dbReference>
<protein>
    <recommendedName>
        <fullName evidence="5">Response regulatory domain-containing protein</fullName>
    </recommendedName>
</protein>
<gene>
    <name evidence="6" type="ORF">ECRASSUSDP1_LOCUS1562</name>
</gene>
<feature type="compositionally biased region" description="Basic and acidic residues" evidence="3">
    <location>
        <begin position="181"/>
        <end position="192"/>
    </location>
</feature>
<dbReference type="InterPro" id="IPR001789">
    <property type="entry name" value="Sig_transdc_resp-reg_receiver"/>
</dbReference>
<evidence type="ECO:0000256" key="2">
    <source>
        <dbReference type="PROSITE-ProRule" id="PRU00169"/>
    </source>
</evidence>
<feature type="domain" description="Response regulatory" evidence="5">
    <location>
        <begin position="385"/>
        <end position="512"/>
    </location>
</feature>
<keyword evidence="4" id="KW-0472">Membrane</keyword>
<evidence type="ECO:0000256" key="1">
    <source>
        <dbReference type="ARBA" id="ARBA00022553"/>
    </source>
</evidence>
<reference evidence="6" key="1">
    <citation type="submission" date="2023-07" db="EMBL/GenBank/DDBJ databases">
        <authorList>
            <consortium name="AG Swart"/>
            <person name="Singh M."/>
            <person name="Singh A."/>
            <person name="Seah K."/>
            <person name="Emmerich C."/>
        </authorList>
    </citation>
    <scope>NUCLEOTIDE SEQUENCE</scope>
    <source>
        <strain evidence="6">DP1</strain>
    </source>
</reference>
<dbReference type="InterPro" id="IPR050956">
    <property type="entry name" value="2C_system_His_kinase"/>
</dbReference>
<dbReference type="PROSITE" id="PS50110">
    <property type="entry name" value="RESPONSE_REGULATORY"/>
    <property type="match status" value="1"/>
</dbReference>
<organism evidence="6 7">
    <name type="scientific">Euplotes crassus</name>
    <dbReference type="NCBI Taxonomy" id="5936"/>
    <lineage>
        <taxon>Eukaryota</taxon>
        <taxon>Sar</taxon>
        <taxon>Alveolata</taxon>
        <taxon>Ciliophora</taxon>
        <taxon>Intramacronucleata</taxon>
        <taxon>Spirotrichea</taxon>
        <taxon>Hypotrichia</taxon>
        <taxon>Euplotida</taxon>
        <taxon>Euplotidae</taxon>
        <taxon>Moneuplotes</taxon>
    </lineage>
</organism>
<feature type="modified residue" description="4-aspartylphosphate" evidence="2">
    <location>
        <position position="443"/>
    </location>
</feature>
<dbReference type="AlphaFoldDB" id="A0AAD1U7A4"/>
<dbReference type="Proteomes" id="UP001295684">
    <property type="component" value="Unassembled WGS sequence"/>
</dbReference>